<name>A0A7W6R6Y9_9HYPH</name>
<dbReference type="RefSeq" id="WP_348645990.1">
    <property type="nucleotide sequence ID" value="NZ_JACIFY010000014.1"/>
</dbReference>
<dbReference type="AlphaFoldDB" id="A0A7W6R6Y9"/>
<protein>
    <recommendedName>
        <fullName evidence="3">DUF5086 domain-containing protein</fullName>
    </recommendedName>
</protein>
<dbReference type="Pfam" id="PF16985">
    <property type="entry name" value="DUF5086"/>
    <property type="match status" value="1"/>
</dbReference>
<gene>
    <name evidence="1" type="ORF">GGD57_003952</name>
</gene>
<reference evidence="1 2" key="1">
    <citation type="submission" date="2020-08" db="EMBL/GenBank/DDBJ databases">
        <title>Genomic Encyclopedia of Type Strains, Phase IV (KMG-V): Genome sequencing to study the core and pangenomes of soil and plant-associated prokaryotes.</title>
        <authorList>
            <person name="Whitman W."/>
        </authorList>
    </citation>
    <scope>NUCLEOTIDE SEQUENCE [LARGE SCALE GENOMIC DNA]</scope>
    <source>
        <strain evidence="1 2">SEMIA 4089</strain>
    </source>
</reference>
<dbReference type="Proteomes" id="UP000540909">
    <property type="component" value="Unassembled WGS sequence"/>
</dbReference>
<comment type="caution">
    <text evidence="1">The sequence shown here is derived from an EMBL/GenBank/DDBJ whole genome shotgun (WGS) entry which is preliminary data.</text>
</comment>
<proteinExistence type="predicted"/>
<evidence type="ECO:0008006" key="3">
    <source>
        <dbReference type="Google" id="ProtNLM"/>
    </source>
</evidence>
<evidence type="ECO:0000313" key="1">
    <source>
        <dbReference type="EMBL" id="MBB4237352.1"/>
    </source>
</evidence>
<dbReference type="InterPro" id="IPR031561">
    <property type="entry name" value="DUF5086"/>
</dbReference>
<dbReference type="EMBL" id="JACIFY010000014">
    <property type="protein sequence ID" value="MBB4237352.1"/>
    <property type="molecule type" value="Genomic_DNA"/>
</dbReference>
<evidence type="ECO:0000313" key="2">
    <source>
        <dbReference type="Proteomes" id="UP000540909"/>
    </source>
</evidence>
<dbReference type="Gene3D" id="3.90.70.190">
    <property type="entry name" value="Domain of unknown function (DUF5086)"/>
    <property type="match status" value="1"/>
</dbReference>
<organism evidence="1 2">
    <name type="scientific">Rhizobium esperanzae</name>
    <dbReference type="NCBI Taxonomy" id="1967781"/>
    <lineage>
        <taxon>Bacteria</taxon>
        <taxon>Pseudomonadati</taxon>
        <taxon>Pseudomonadota</taxon>
        <taxon>Alphaproteobacteria</taxon>
        <taxon>Hyphomicrobiales</taxon>
        <taxon>Rhizobiaceae</taxon>
        <taxon>Rhizobium/Agrobacterium group</taxon>
        <taxon>Rhizobium</taxon>
    </lineage>
</organism>
<accession>A0A7W6R6Y9</accession>
<dbReference type="InterPro" id="IPR044935">
    <property type="entry name" value="DUF5086_sf"/>
</dbReference>
<sequence>MLVYLLASTSARPQEQMDSIILSVSPKTVRWADVYKGAGSRLADPYFHVRVFEKDKGTPPWAFRERAPHLVVTPEALAASRTKQHAKIYAYKDVEFRIAYRHWLEDPTVRARTPVCITDILSCLRR</sequence>